<evidence type="ECO:0000313" key="1">
    <source>
        <dbReference type="EMBL" id="KAJ8130645.1"/>
    </source>
</evidence>
<comment type="caution">
    <text evidence="1">The sequence shown here is derived from an EMBL/GenBank/DDBJ whole genome shotgun (WGS) entry which is preliminary data.</text>
</comment>
<reference evidence="1" key="1">
    <citation type="submission" date="2022-12" db="EMBL/GenBank/DDBJ databases">
        <title>Genome Sequence of Lasiodiplodia mahajangana.</title>
        <authorList>
            <person name="Buettner E."/>
        </authorList>
    </citation>
    <scope>NUCLEOTIDE SEQUENCE</scope>
    <source>
        <strain evidence="1">VT137</strain>
    </source>
</reference>
<proteinExistence type="predicted"/>
<accession>A0ACC2JTB6</accession>
<evidence type="ECO:0000313" key="2">
    <source>
        <dbReference type="Proteomes" id="UP001153332"/>
    </source>
</evidence>
<name>A0ACC2JTB6_9PEZI</name>
<dbReference type="Proteomes" id="UP001153332">
    <property type="component" value="Unassembled WGS sequence"/>
</dbReference>
<gene>
    <name evidence="1" type="ORF">O1611_g2981</name>
</gene>
<organism evidence="1 2">
    <name type="scientific">Lasiodiplodia mahajangana</name>
    <dbReference type="NCBI Taxonomy" id="1108764"/>
    <lineage>
        <taxon>Eukaryota</taxon>
        <taxon>Fungi</taxon>
        <taxon>Dikarya</taxon>
        <taxon>Ascomycota</taxon>
        <taxon>Pezizomycotina</taxon>
        <taxon>Dothideomycetes</taxon>
        <taxon>Dothideomycetes incertae sedis</taxon>
        <taxon>Botryosphaeriales</taxon>
        <taxon>Botryosphaeriaceae</taxon>
        <taxon>Lasiodiplodia</taxon>
    </lineage>
</organism>
<dbReference type="EMBL" id="JAPUUL010000453">
    <property type="protein sequence ID" value="KAJ8130645.1"/>
    <property type="molecule type" value="Genomic_DNA"/>
</dbReference>
<keyword evidence="2" id="KW-1185">Reference proteome</keyword>
<sequence>MEEFVIDLYEVAGDDVEGKYHTRNDKGKRLPQLLVDDGIKTQIKAKLMTAIPGTLKEGGDPATLLVFEFNLTTFNGNRFKKATITVTFEDDKGPSANDPEVYEFAPAGSFSLNVETDSKDVTHAIDAAVNAMGVDAGYHWTMGQTTKNAHSATLKGMSRRLKTFGEAETVMWVMEEDRIKRVGVPTFLRAAVVLRHDPDAYGEFRFQLEIDALESRNFPFFGRSSLSRMLKPFDLNPQVLASAEKEGVDAKNLGQSIGDTAAENTLWSRELAQQLYSTIGGITEPITSADNNALVKLLHERFPKSHCHTYDPFMSARYLAAAENGTSILEGLGRNLLQDVALCPDCCVTYAGCQERDKETASSYYYRNIIFLGHDLGGSVIKSALILANDGPLYRQIAQATVAIVFFGAIHRPEESFSWERLIINLLAVSRRKLRGVLPNIQSLPVALNTTWQAFLGVSGSYTLFNVYENSDKAVIPKQCASLHSLVTNDFGSQNHHNALLDLQENADPTTEWLFNKLGSLVSDDNSINAEYHEFIRYLTRIEPKLHHLETRSSSPGSLDWITKLESFETWNRASGIRFLHVFGPPGSGVTVLTSNIAWILSEADPEQDICYLSFSFNKQDIRSSSTEKMLEGCTFIIDKFLELRKRAPHSSIKIILTSETQDWAQRYSEFFHDVPMKNVDVGAVLRGIVKDRVKHLVGSRPAWRELDGLITDIFWGEDQNFYLAMAKVDELKTEIPTILSTKAAMMKRLRDFPTETESFFLRMVQKVPQGSPDWLLEAIQWICFALRPLTAQELAVAVAVNEFKLDEATEITLQVFEDSILSDLPGDMNRIAGHWVNVNGGRVEIVNTALRSFLVHKYMSVPSMHAEMLIKCIKYLSWARMNFATKDDNSEAKMSYFEPNIFGYPSCHFLEYAALYWPYHFNIAPELGSSDVNSVQAFLEDPESLNFWSSVVRYYHPVGPSSDFSTSPLTAAAAFGLTPLVEIFLEQLEATDDGMNTITTLIEKAMDLAVEQGHTEIAVKLYTKLQDTGLSPGLHKAAGNGNIDLRQFIILNSVKESINDLDTLGYSPLHYGAQHGNKDAVRILLQVGAHPNLITNDSRKSTALHLTSKIGGLEVAQLLVSYGADHRICDAAGNSPLELACAGGFLDLVDLFLHLHSLEETNDESIERTTTPLHLAATYGHTLTCAYLIERGACIRSLDKDNMSAVHRAVAGNFYDTAEMLVKADPVKTIDILPEGMTTFPQSPLQLAAEKGLVDILKLLLDNSYFYSSSFYDCNEALCRASVGGQTKILDVLLNCNSNSGRNSVNSEGNSALHLACERGRLELVVKLLESGKYDADFQNNAGLASLHLAAQNGHVKIVEALLSKWTTVDCTSSSGDKAIHVAARHGHLAVVKVLQQIKDMSIEQNGAGETPVLIAAVQNHSSIVDELLNSFAPESGRIGDTDGIHELLWGGPYPLHTAVKSSNQDLGRILIHHGYKVNSVNSDGDAPIHVAATNQTGDMIRFLVQNGASLSAKSINGETALYIAVSQENVAVVGAILEAVSREEAMKFIDIPDNNGETPLLVACALASTGIVQLLLDQGSNPNERDAALWSPLHEAAKQNNIGIMTMLFRARANANIRTRNHSTPLSIAAQNGGADAIRLLIDKGANIDAIDKNGYSALHRAVQRRHLDCVELLVSAGANINTRGDTGFTPLHMAIGRDQYDIVNYLLEHGADANSKSELFGSPLVFAMRNFNPKIATLLVKAKATATIQLNQLLNLTKEALLFTLRFPTAFILESRREALQLAISKNNIEAATILVESDIDIDEVGGRYHTALQAAAANGAVELMTKMLQKNANPNILGGEHGSALNAAIAANNAEAVMVLLTNGANPNIAYQDTLLIHHAVKRGSAEIVKLMLDHKTDPNSKDENGHPLLSYAMQFHSSAVVDYLLTRTDISIHDTDLSLRTPLMTAVILDQFHVVKRLLEREANPNVRDSEDKTPLIRAVMSQTPNLEIIQTLLDHHADPSLKDCRGRGALYWTCLRGDPRNIQVVHMLLPFLHKEGKISLHGELVFHAAASLTADTTPSMQQSILDALLLSLRGANFDIAERDEGGWTALYIARQFGLTAIEESLAQAMILSSFGWRAPVPREPTEWHSKDKSPCLDVSENGKTVVVGSAPRDPDNSSQPRGAIRANYPMPGTWTYYFEITIEEDAHDQIIGVGFCDEQAPLNSMIGWDPGSWGYHGDDGNIFATTGHGDFYSDSYGRGDTIGCGVNFAKETAFFTLNGELVGPAFHGIKGKLYPAVSFSTERPVGKITTNFGPDNFRYELWASDKNTEQQSPIGKEARGAEEWPTGREVDEDSDLEWEISRPMENEEVDEDLDLEWETSKPMEDKEVDENLDQEQEARVES</sequence>
<protein>
    <submittedName>
        <fullName evidence="1">Uncharacterized protein</fullName>
    </submittedName>
</protein>